<evidence type="ECO:0000256" key="3">
    <source>
        <dbReference type="ARBA" id="ARBA00022691"/>
    </source>
</evidence>
<evidence type="ECO:0000313" key="7">
    <source>
        <dbReference type="EMBL" id="MDC8785629.1"/>
    </source>
</evidence>
<dbReference type="PANTHER" id="PTHR21392:SF0">
    <property type="entry name" value="TRNA-URIDINE AMINOCARBOXYPROPYLTRANSFERASE 2"/>
    <property type="match status" value="1"/>
</dbReference>
<evidence type="ECO:0000256" key="5">
    <source>
        <dbReference type="ARBA" id="ARBA00034489"/>
    </source>
</evidence>
<proteinExistence type="inferred from homology"/>
<evidence type="ECO:0000313" key="8">
    <source>
        <dbReference type="Proteomes" id="UP001219862"/>
    </source>
</evidence>
<comment type="similarity">
    <text evidence="5">Belongs to the TDD superfamily. DTWD2 family.</text>
</comment>
<reference evidence="7 8" key="1">
    <citation type="submission" date="2022-10" db="EMBL/GenBank/DDBJ databases">
        <title>paucibacter sp. hw8 Genome sequencing.</title>
        <authorList>
            <person name="Park S."/>
        </authorList>
    </citation>
    <scope>NUCLEOTIDE SEQUENCE [LARGE SCALE GENOMIC DNA]</scope>
    <source>
        <strain evidence="8">hw8</strain>
    </source>
</reference>
<dbReference type="RefSeq" id="WP_273596742.1">
    <property type="nucleotide sequence ID" value="NZ_JAQQXS010000008.1"/>
</dbReference>
<keyword evidence="2" id="KW-0808">Transferase</keyword>
<name>A0ABT5KRW3_9BURK</name>
<feature type="domain" description="DTW" evidence="6">
    <location>
        <begin position="6"/>
        <end position="199"/>
    </location>
</feature>
<comment type="caution">
    <text evidence="7">The sequence shown here is derived from an EMBL/GenBank/DDBJ whole genome shotgun (WGS) entry which is preliminary data.</text>
</comment>
<dbReference type="PANTHER" id="PTHR21392">
    <property type="entry name" value="TRNA-URIDINE AMINOCARBOXYPROPYLTRANSFERASE 2"/>
    <property type="match status" value="1"/>
</dbReference>
<dbReference type="Pfam" id="PF03942">
    <property type="entry name" value="DTW"/>
    <property type="match status" value="1"/>
</dbReference>
<protein>
    <recommendedName>
        <fullName evidence="1">tRNA-uridine aminocarboxypropyltransferase</fullName>
        <ecNumber evidence="1">2.5.1.25</ecNumber>
    </recommendedName>
</protein>
<gene>
    <name evidence="7" type="ORF">PRZ01_10540</name>
</gene>
<dbReference type="InterPro" id="IPR005636">
    <property type="entry name" value="DTW"/>
</dbReference>
<keyword evidence="3" id="KW-0949">S-adenosyl-L-methionine</keyword>
<accession>A0ABT5KRW3</accession>
<sequence>MATLRSRPLCPGCALPLPACLCAWVRPVANEVELIVLQHPQEQHQAKGTVRLLQRCLSRCQVLVGEQFDAATLALLLGQGVALLYPMDDTARGGASTGPVQRLLLLDATWRKSRKMLHLNPLLQTLPRLALTELPPSGYAIRRAQRPEQRSSLEAAALALQQLEQLGSSEGHVLPVLAKYQPLWEAFEGFVGQRQDWVVDRQGAPLKRVEP</sequence>
<evidence type="ECO:0000256" key="2">
    <source>
        <dbReference type="ARBA" id="ARBA00022679"/>
    </source>
</evidence>
<keyword evidence="8" id="KW-1185">Reference proteome</keyword>
<dbReference type="SMART" id="SM01144">
    <property type="entry name" value="DTW"/>
    <property type="match status" value="1"/>
</dbReference>
<evidence type="ECO:0000256" key="4">
    <source>
        <dbReference type="ARBA" id="ARBA00022694"/>
    </source>
</evidence>
<dbReference type="EMBL" id="JAQQXS010000008">
    <property type="protein sequence ID" value="MDC8785629.1"/>
    <property type="molecule type" value="Genomic_DNA"/>
</dbReference>
<evidence type="ECO:0000259" key="6">
    <source>
        <dbReference type="SMART" id="SM01144"/>
    </source>
</evidence>
<keyword evidence="4" id="KW-0819">tRNA processing</keyword>
<dbReference type="EC" id="2.5.1.25" evidence="1"/>
<dbReference type="Proteomes" id="UP001219862">
    <property type="component" value="Unassembled WGS sequence"/>
</dbReference>
<evidence type="ECO:0000256" key="1">
    <source>
        <dbReference type="ARBA" id="ARBA00012386"/>
    </source>
</evidence>
<dbReference type="InterPro" id="IPR039262">
    <property type="entry name" value="DTWD2/TAPT"/>
</dbReference>
<organism evidence="7 8">
    <name type="scientific">Roseateles koreensis</name>
    <dbReference type="NCBI Taxonomy" id="2987526"/>
    <lineage>
        <taxon>Bacteria</taxon>
        <taxon>Pseudomonadati</taxon>
        <taxon>Pseudomonadota</taxon>
        <taxon>Betaproteobacteria</taxon>
        <taxon>Burkholderiales</taxon>
        <taxon>Sphaerotilaceae</taxon>
        <taxon>Roseateles</taxon>
    </lineage>
</organism>